<dbReference type="EMBL" id="LR797079">
    <property type="protein sequence ID" value="CAB4185425.1"/>
    <property type="molecule type" value="Genomic_DNA"/>
</dbReference>
<dbReference type="EMBL" id="LR798422">
    <property type="protein sequence ID" value="CAB5230730.1"/>
    <property type="molecule type" value="Genomic_DNA"/>
</dbReference>
<dbReference type="EMBL" id="LR796912">
    <property type="protein sequence ID" value="CAB4175262.1"/>
    <property type="molecule type" value="Genomic_DNA"/>
</dbReference>
<evidence type="ECO:0008006" key="6">
    <source>
        <dbReference type="Google" id="ProtNLM"/>
    </source>
</evidence>
<name>A0A6J5RNM3_9CAUD</name>
<organism evidence="3">
    <name type="scientific">uncultured Caudovirales phage</name>
    <dbReference type="NCBI Taxonomy" id="2100421"/>
    <lineage>
        <taxon>Viruses</taxon>
        <taxon>Duplodnaviria</taxon>
        <taxon>Heunggongvirae</taxon>
        <taxon>Uroviricota</taxon>
        <taxon>Caudoviricetes</taxon>
        <taxon>Peduoviridae</taxon>
        <taxon>Maltschvirus</taxon>
        <taxon>Maltschvirus maltsch</taxon>
    </lineage>
</organism>
<dbReference type="EMBL" id="LR797435">
    <property type="protein sequence ID" value="CAB4216080.1"/>
    <property type="molecule type" value="Genomic_DNA"/>
</dbReference>
<protein>
    <recommendedName>
        <fullName evidence="6">Major tropism determinant N-terminal domain-containing protein</fullName>
    </recommendedName>
</protein>
<proteinExistence type="predicted"/>
<evidence type="ECO:0000313" key="3">
    <source>
        <dbReference type="EMBL" id="CAB4193444.1"/>
    </source>
</evidence>
<sequence length="902" mass="89833">MSSVIRIKRSSTVATPSSLKLGELAYSYLANNGSNGGDTLYIGVGSENPTTGNASNIVPIGGKSYVDKLNGIAAGATANLGTVTSISAAAGTPITVTASTTAAVITMVAATATTNGYMSSAYATKLDGIAVGATANLGTITGVTASGPILAVPNSITPSIINISIPAATASAAGYLTMADWSTFNSKTTNLGTVTRVQTAGSVSGLTLTGDVTESGTITLGGTITQLNQNTTGTAANVTGIVAIGNGGTGASTASGARTALGLQIGVDVQPYSIDIATKQYVDSVAQGLDTKQSVVVATITAINLTGQPQTINGVSVVTGNRVLVKNQASSYDNGIYIVASSAWTRATDMDTWSEFPGAYVFIEGGTLYANSGWVCKAGNAGTVGSSPVTWEQFSSSALVPATTTVLGGVKIGNGISVDADGVISAATGTVSGPSSSTDKGIARFNSTTGTAIQNSLVTISDTGLITAPKVGNIIPFYYANIQAFPSATTAEGALAISDADDRVYFASDDAWLPLAKLADLATAYVLPAATTTTSGGVKVGSGLAIDAITGVLSNTQTSFTNALARGAIQGSGTIAYDNQTGIISTALVGYTDTLARGAVGVAASAGLSYDAATGKFSSTITQYTDVLATTAARAALTFTAGSGAYNSTTGAISIPTNTSQLTNGANYATQDYVTSAVGNKDNTDEIIEGVANLYFTAARARNAISVTTANTGLTYNAVSGVLTNTITQYTDILATAAAKAAFTQGTGITIVPGIGAAASTISTSITQYTDTMARLAFTSGAGISIVGGAIVCTITQFTSAMATEAAEAAFIGSDKIILTPGTGTSPVVISTSLTQYTDAMARGAFTNGAGISIINGQITNLIGAYTLPIASSQTLGGIKMGDGLVIDATGTVSIEVDGGTY</sequence>
<evidence type="ECO:0000313" key="1">
    <source>
        <dbReference type="EMBL" id="CAB4175262.1"/>
    </source>
</evidence>
<evidence type="ECO:0000313" key="5">
    <source>
        <dbReference type="EMBL" id="CAB5230730.1"/>
    </source>
</evidence>
<dbReference type="EMBL" id="LR797194">
    <property type="protein sequence ID" value="CAB4193444.1"/>
    <property type="molecule type" value="Genomic_DNA"/>
</dbReference>
<evidence type="ECO:0000313" key="2">
    <source>
        <dbReference type="EMBL" id="CAB4185425.1"/>
    </source>
</evidence>
<evidence type="ECO:0000313" key="4">
    <source>
        <dbReference type="EMBL" id="CAB4216080.1"/>
    </source>
</evidence>
<accession>A0A6J5RNM3</accession>
<reference evidence="3" key="1">
    <citation type="submission" date="2020-05" db="EMBL/GenBank/DDBJ databases">
        <authorList>
            <person name="Chiriac C."/>
            <person name="Salcher M."/>
            <person name="Ghai R."/>
            <person name="Kavagutti S V."/>
        </authorList>
    </citation>
    <scope>NUCLEOTIDE SEQUENCE</scope>
</reference>
<gene>
    <name evidence="2" type="ORF">UFOVP1123_69</name>
    <name evidence="3" type="ORF">UFOVP1239_81</name>
    <name evidence="4" type="ORF">UFOVP1484_73</name>
    <name evidence="5" type="ORF">UFOVP1577_79</name>
    <name evidence="1" type="ORF">UFOVP961_141</name>
</gene>